<dbReference type="Proteomes" id="UP000315295">
    <property type="component" value="Unassembled WGS sequence"/>
</dbReference>
<organism evidence="2 3">
    <name type="scientific">Malus baccata</name>
    <name type="common">Siberian crab apple</name>
    <name type="synonym">Pyrus baccata</name>
    <dbReference type="NCBI Taxonomy" id="106549"/>
    <lineage>
        <taxon>Eukaryota</taxon>
        <taxon>Viridiplantae</taxon>
        <taxon>Streptophyta</taxon>
        <taxon>Embryophyta</taxon>
        <taxon>Tracheophyta</taxon>
        <taxon>Spermatophyta</taxon>
        <taxon>Magnoliopsida</taxon>
        <taxon>eudicotyledons</taxon>
        <taxon>Gunneridae</taxon>
        <taxon>Pentapetalae</taxon>
        <taxon>rosids</taxon>
        <taxon>fabids</taxon>
        <taxon>Rosales</taxon>
        <taxon>Rosaceae</taxon>
        <taxon>Amygdaloideae</taxon>
        <taxon>Maleae</taxon>
        <taxon>Malus</taxon>
    </lineage>
</organism>
<evidence type="ECO:0000313" key="3">
    <source>
        <dbReference type="Proteomes" id="UP000315295"/>
    </source>
</evidence>
<accession>A0A540MH92</accession>
<keyword evidence="3" id="KW-1185">Reference proteome</keyword>
<gene>
    <name evidence="2" type="ORF">C1H46_016249</name>
</gene>
<name>A0A540MH92_MALBA</name>
<evidence type="ECO:0000313" key="2">
    <source>
        <dbReference type="EMBL" id="TQD98127.1"/>
    </source>
</evidence>
<dbReference type="AlphaFoldDB" id="A0A540MH92"/>
<proteinExistence type="predicted"/>
<evidence type="ECO:0000256" key="1">
    <source>
        <dbReference type="SAM" id="MobiDB-lite"/>
    </source>
</evidence>
<sequence length="124" mass="13776">MVRQQGEDGSLEGQSKDKTSRGEFLSHTAKQLFISLPSSPLKLSRFPESPVRHTWRMISCGSKASARIFLLQAFASCRYFSTTPTLYPLPPLDGCQPETLSKGTNTSFVSRFRTMSATQCNQPP</sequence>
<comment type="caution">
    <text evidence="2">The sequence shown here is derived from an EMBL/GenBank/DDBJ whole genome shotgun (WGS) entry which is preliminary data.</text>
</comment>
<reference evidence="2 3" key="1">
    <citation type="journal article" date="2019" name="G3 (Bethesda)">
        <title>Sequencing of a Wild Apple (Malus baccata) Genome Unravels the Differences Between Cultivated and Wild Apple Species Regarding Disease Resistance and Cold Tolerance.</title>
        <authorList>
            <person name="Chen X."/>
        </authorList>
    </citation>
    <scope>NUCLEOTIDE SEQUENCE [LARGE SCALE GENOMIC DNA]</scope>
    <source>
        <strain evidence="3">cv. Shandingzi</strain>
        <tissue evidence="2">Leaves</tissue>
    </source>
</reference>
<protein>
    <submittedName>
        <fullName evidence="2">Uncharacterized protein</fullName>
    </submittedName>
</protein>
<dbReference type="EMBL" id="VIEB01000258">
    <property type="protein sequence ID" value="TQD98127.1"/>
    <property type="molecule type" value="Genomic_DNA"/>
</dbReference>
<feature type="region of interest" description="Disordered" evidence="1">
    <location>
        <begin position="1"/>
        <end position="22"/>
    </location>
</feature>